<reference evidence="4 6" key="1">
    <citation type="journal article" date="2011" name="Nature">
        <title>The Medicago genome provides insight into the evolution of rhizobial symbioses.</title>
        <authorList>
            <person name="Young N.D."/>
            <person name="Debelle F."/>
            <person name="Oldroyd G.E."/>
            <person name="Geurts R."/>
            <person name="Cannon S.B."/>
            <person name="Udvardi M.K."/>
            <person name="Benedito V.A."/>
            <person name="Mayer K.F."/>
            <person name="Gouzy J."/>
            <person name="Schoof H."/>
            <person name="Van de Peer Y."/>
            <person name="Proost S."/>
            <person name="Cook D.R."/>
            <person name="Meyers B.C."/>
            <person name="Spannagl M."/>
            <person name="Cheung F."/>
            <person name="De Mita S."/>
            <person name="Krishnakumar V."/>
            <person name="Gundlach H."/>
            <person name="Zhou S."/>
            <person name="Mudge J."/>
            <person name="Bharti A.K."/>
            <person name="Murray J.D."/>
            <person name="Naoumkina M.A."/>
            <person name="Rosen B."/>
            <person name="Silverstein K.A."/>
            <person name="Tang H."/>
            <person name="Rombauts S."/>
            <person name="Zhao P.X."/>
            <person name="Zhou P."/>
            <person name="Barbe V."/>
            <person name="Bardou P."/>
            <person name="Bechner M."/>
            <person name="Bellec A."/>
            <person name="Berger A."/>
            <person name="Berges H."/>
            <person name="Bidwell S."/>
            <person name="Bisseling T."/>
            <person name="Choisne N."/>
            <person name="Couloux A."/>
            <person name="Denny R."/>
            <person name="Deshpande S."/>
            <person name="Dai X."/>
            <person name="Doyle J.J."/>
            <person name="Dudez A.M."/>
            <person name="Farmer A.D."/>
            <person name="Fouteau S."/>
            <person name="Franken C."/>
            <person name="Gibelin C."/>
            <person name="Gish J."/>
            <person name="Goldstein S."/>
            <person name="Gonzalez A.J."/>
            <person name="Green P.J."/>
            <person name="Hallab A."/>
            <person name="Hartog M."/>
            <person name="Hua A."/>
            <person name="Humphray S.J."/>
            <person name="Jeong D.H."/>
            <person name="Jing Y."/>
            <person name="Jocker A."/>
            <person name="Kenton S.M."/>
            <person name="Kim D.J."/>
            <person name="Klee K."/>
            <person name="Lai H."/>
            <person name="Lang C."/>
            <person name="Lin S."/>
            <person name="Macmil S.L."/>
            <person name="Magdelenat G."/>
            <person name="Matthews L."/>
            <person name="McCorrison J."/>
            <person name="Monaghan E.L."/>
            <person name="Mun J.H."/>
            <person name="Najar F.Z."/>
            <person name="Nicholson C."/>
            <person name="Noirot C."/>
            <person name="O'Bleness M."/>
            <person name="Paule C.R."/>
            <person name="Poulain J."/>
            <person name="Prion F."/>
            <person name="Qin B."/>
            <person name="Qu C."/>
            <person name="Retzel E.F."/>
            <person name="Riddle C."/>
            <person name="Sallet E."/>
            <person name="Samain S."/>
            <person name="Samson N."/>
            <person name="Sanders I."/>
            <person name="Saurat O."/>
            <person name="Scarpelli C."/>
            <person name="Schiex T."/>
            <person name="Segurens B."/>
            <person name="Severin A.J."/>
            <person name="Sherrier D.J."/>
            <person name="Shi R."/>
            <person name="Sims S."/>
            <person name="Singer S.R."/>
            <person name="Sinharoy S."/>
            <person name="Sterck L."/>
            <person name="Viollet A."/>
            <person name="Wang B.B."/>
            <person name="Wang K."/>
            <person name="Wang M."/>
            <person name="Wang X."/>
            <person name="Warfsmann J."/>
            <person name="Weissenbach J."/>
            <person name="White D.D."/>
            <person name="White J.D."/>
            <person name="Wiley G.B."/>
            <person name="Wincker P."/>
            <person name="Xing Y."/>
            <person name="Yang L."/>
            <person name="Yao Z."/>
            <person name="Ying F."/>
            <person name="Zhai J."/>
            <person name="Zhou L."/>
            <person name="Zuber A."/>
            <person name="Denarie J."/>
            <person name="Dixon R.A."/>
            <person name="May G.D."/>
            <person name="Schwartz D.C."/>
            <person name="Rogers J."/>
            <person name="Quetier F."/>
            <person name="Town C.D."/>
            <person name="Roe B.A."/>
        </authorList>
    </citation>
    <scope>NUCLEOTIDE SEQUENCE [LARGE SCALE GENOMIC DNA]</scope>
    <source>
        <strain evidence="4">A17</strain>
        <strain evidence="5 6">cv. Jemalong A17</strain>
    </source>
</reference>
<dbReference type="Pfam" id="PF01535">
    <property type="entry name" value="PPR"/>
    <property type="match status" value="1"/>
</dbReference>
<sequence length="261" mass="29302">MFLRYCVVPVSLFLPKNFNPFQFLNNTHFYFIPSFSLSSSSTSTNDVDNAVSMFNHLLHKNTTPPDIKLGKILSSLVKSKHYHNVVSLSQKMEFEGIKLDLVNCSILINSFCQLGHNPFAFSVLAKILKNGYEPDTITFTTLIKGLCLKGDIHQALHFHDKVIAMGFHLDKVGYGTLINGLCKVGETKAALELLRRVDGKLIKKVDEAINLFEEMHCRKLIPDVVTYNSLIDGLCKSGKISYALKLVDEMHDRGQPPDIIT</sequence>
<evidence type="ECO:0000256" key="1">
    <source>
        <dbReference type="ARBA" id="ARBA00007626"/>
    </source>
</evidence>
<dbReference type="EnsemblPlants" id="KEH26940">
    <property type="protein sequence ID" value="KEH26940"/>
    <property type="gene ID" value="MTR_6g080110"/>
</dbReference>
<feature type="repeat" description="PPR" evidence="3">
    <location>
        <begin position="135"/>
        <end position="169"/>
    </location>
</feature>
<proteinExistence type="inferred from homology"/>
<dbReference type="EMBL" id="CM001222">
    <property type="protein sequence ID" value="KEH26940.1"/>
    <property type="molecule type" value="Genomic_DNA"/>
</dbReference>
<evidence type="ECO:0000313" key="5">
    <source>
        <dbReference type="EnsemblPlants" id="KEH26940"/>
    </source>
</evidence>
<dbReference type="PANTHER" id="PTHR47941">
    <property type="entry name" value="PENTATRICOPEPTIDE REPEAT-CONTAINING PROTEIN 3, MITOCHONDRIAL"/>
    <property type="match status" value="1"/>
</dbReference>
<name>A0A072UM75_MEDTR</name>
<keyword evidence="2" id="KW-0677">Repeat</keyword>
<evidence type="ECO:0000313" key="6">
    <source>
        <dbReference type="Proteomes" id="UP000002051"/>
    </source>
</evidence>
<protein>
    <submittedName>
        <fullName evidence="4">Pentatricopeptide (PPR) repeat protein</fullName>
    </submittedName>
</protein>
<feature type="repeat" description="PPR" evidence="3">
    <location>
        <begin position="100"/>
        <end position="134"/>
    </location>
</feature>
<feature type="repeat" description="PPR" evidence="3">
    <location>
        <begin position="223"/>
        <end position="257"/>
    </location>
</feature>
<dbReference type="Proteomes" id="UP000002051">
    <property type="component" value="Chromosome 6"/>
</dbReference>
<comment type="similarity">
    <text evidence="1">Belongs to the PPR family. P subfamily.</text>
</comment>
<dbReference type="Pfam" id="PF13041">
    <property type="entry name" value="PPR_2"/>
    <property type="match status" value="1"/>
</dbReference>
<dbReference type="NCBIfam" id="TIGR00756">
    <property type="entry name" value="PPR"/>
    <property type="match status" value="3"/>
</dbReference>
<accession>A0A072UM75</accession>
<organism evidence="4 6">
    <name type="scientific">Medicago truncatula</name>
    <name type="common">Barrel medic</name>
    <name type="synonym">Medicago tribuloides</name>
    <dbReference type="NCBI Taxonomy" id="3880"/>
    <lineage>
        <taxon>Eukaryota</taxon>
        <taxon>Viridiplantae</taxon>
        <taxon>Streptophyta</taxon>
        <taxon>Embryophyta</taxon>
        <taxon>Tracheophyta</taxon>
        <taxon>Spermatophyta</taxon>
        <taxon>Magnoliopsida</taxon>
        <taxon>eudicotyledons</taxon>
        <taxon>Gunneridae</taxon>
        <taxon>Pentapetalae</taxon>
        <taxon>rosids</taxon>
        <taxon>fabids</taxon>
        <taxon>Fabales</taxon>
        <taxon>Fabaceae</taxon>
        <taxon>Papilionoideae</taxon>
        <taxon>50 kb inversion clade</taxon>
        <taxon>NPAAA clade</taxon>
        <taxon>Hologalegina</taxon>
        <taxon>IRL clade</taxon>
        <taxon>Trifolieae</taxon>
        <taxon>Medicago</taxon>
    </lineage>
</organism>
<dbReference type="Pfam" id="PF12854">
    <property type="entry name" value="PPR_1"/>
    <property type="match status" value="2"/>
</dbReference>
<evidence type="ECO:0000256" key="2">
    <source>
        <dbReference type="ARBA" id="ARBA00022737"/>
    </source>
</evidence>
<gene>
    <name evidence="4" type="ordered locus">MTR_6g080110</name>
</gene>
<keyword evidence="6" id="KW-1185">Reference proteome</keyword>
<feature type="repeat" description="PPR" evidence="3">
    <location>
        <begin position="170"/>
        <end position="204"/>
    </location>
</feature>
<dbReference type="Gene3D" id="1.25.40.10">
    <property type="entry name" value="Tetratricopeptide repeat domain"/>
    <property type="match status" value="2"/>
</dbReference>
<dbReference type="PROSITE" id="PS51375">
    <property type="entry name" value="PPR"/>
    <property type="match status" value="4"/>
</dbReference>
<reference evidence="5" key="3">
    <citation type="submission" date="2015-04" db="UniProtKB">
        <authorList>
            <consortium name="EnsemblPlants"/>
        </authorList>
    </citation>
    <scope>IDENTIFICATION</scope>
    <source>
        <strain evidence="5">cv. Jemalong A17</strain>
    </source>
</reference>
<evidence type="ECO:0000313" key="4">
    <source>
        <dbReference type="EMBL" id="KEH26940.1"/>
    </source>
</evidence>
<evidence type="ECO:0000256" key="3">
    <source>
        <dbReference type="PROSITE-ProRule" id="PRU00708"/>
    </source>
</evidence>
<dbReference type="AlphaFoldDB" id="A0A072UM75"/>
<reference evidence="4 6" key="2">
    <citation type="journal article" date="2014" name="BMC Genomics">
        <title>An improved genome release (version Mt4.0) for the model legume Medicago truncatula.</title>
        <authorList>
            <person name="Tang H."/>
            <person name="Krishnakumar V."/>
            <person name="Bidwell S."/>
            <person name="Rosen B."/>
            <person name="Chan A."/>
            <person name="Zhou S."/>
            <person name="Gentzbittel L."/>
            <person name="Childs K.L."/>
            <person name="Yandell M."/>
            <person name="Gundlach H."/>
            <person name="Mayer K.F."/>
            <person name="Schwartz D.C."/>
            <person name="Town C.D."/>
        </authorList>
    </citation>
    <scope>GENOME REANNOTATION</scope>
    <source>
        <strain evidence="4">A17</strain>
        <strain evidence="5 6">cv. Jemalong A17</strain>
    </source>
</reference>
<dbReference type="InterPro" id="IPR011990">
    <property type="entry name" value="TPR-like_helical_dom_sf"/>
</dbReference>
<dbReference type="HOGENOM" id="CLU_002706_49_0_1"/>
<dbReference type="InterPro" id="IPR002885">
    <property type="entry name" value="PPR_rpt"/>
</dbReference>